<dbReference type="InterPro" id="IPR056739">
    <property type="entry name" value="NfeD_membrane"/>
</dbReference>
<dbReference type="InterPro" id="IPR002810">
    <property type="entry name" value="NfeD-like_C"/>
</dbReference>
<evidence type="ECO:0000256" key="3">
    <source>
        <dbReference type="ARBA" id="ARBA00022989"/>
    </source>
</evidence>
<dbReference type="PANTHER" id="PTHR33507:SF3">
    <property type="entry name" value="INNER MEMBRANE PROTEIN YBBJ"/>
    <property type="match status" value="1"/>
</dbReference>
<protein>
    <recommendedName>
        <fullName evidence="10">NfeD-like C-terminal domain-containing protein</fullName>
    </recommendedName>
</protein>
<dbReference type="Gene3D" id="3.90.226.10">
    <property type="entry name" value="2-enoyl-CoA Hydratase, Chain A, domain 1"/>
    <property type="match status" value="1"/>
</dbReference>
<keyword evidence="4 5" id="KW-0472">Membrane</keyword>
<evidence type="ECO:0008006" key="10">
    <source>
        <dbReference type="Google" id="ProtNLM"/>
    </source>
</evidence>
<dbReference type="EMBL" id="JAMXLR010000051">
    <property type="protein sequence ID" value="MCO6045010.1"/>
    <property type="molecule type" value="Genomic_DNA"/>
</dbReference>
<dbReference type="Pfam" id="PF01957">
    <property type="entry name" value="NfeD"/>
    <property type="match status" value="1"/>
</dbReference>
<reference evidence="8" key="1">
    <citation type="submission" date="2022-06" db="EMBL/GenBank/DDBJ databases">
        <title>Aeoliella straminimaris, a novel planctomycete from sediments.</title>
        <authorList>
            <person name="Vitorino I.R."/>
            <person name="Lage O.M."/>
        </authorList>
    </citation>
    <scope>NUCLEOTIDE SEQUENCE</scope>
    <source>
        <strain evidence="8">ICT_H6.2</strain>
    </source>
</reference>
<organism evidence="8 9">
    <name type="scientific">Aeoliella straminimaris</name>
    <dbReference type="NCBI Taxonomy" id="2954799"/>
    <lineage>
        <taxon>Bacteria</taxon>
        <taxon>Pseudomonadati</taxon>
        <taxon>Planctomycetota</taxon>
        <taxon>Planctomycetia</taxon>
        <taxon>Pirellulales</taxon>
        <taxon>Lacipirellulaceae</taxon>
        <taxon>Aeoliella</taxon>
    </lineage>
</organism>
<evidence type="ECO:0000256" key="5">
    <source>
        <dbReference type="SAM" id="Phobius"/>
    </source>
</evidence>
<evidence type="ECO:0000256" key="4">
    <source>
        <dbReference type="ARBA" id="ARBA00023136"/>
    </source>
</evidence>
<feature type="domain" description="NfeD integral membrane" evidence="7">
    <location>
        <begin position="507"/>
        <end position="631"/>
    </location>
</feature>
<name>A0A9X2JGG1_9BACT</name>
<feature type="domain" description="NfeD-like C-terminal" evidence="6">
    <location>
        <begin position="669"/>
        <end position="722"/>
    </location>
</feature>
<dbReference type="InterPro" id="IPR052165">
    <property type="entry name" value="Membrane_assoc_protease"/>
</dbReference>
<dbReference type="PANTHER" id="PTHR33507">
    <property type="entry name" value="INNER MEMBRANE PROTEIN YBBJ"/>
    <property type="match status" value="1"/>
</dbReference>
<dbReference type="RefSeq" id="WP_252853123.1">
    <property type="nucleotide sequence ID" value="NZ_JAMXLR010000051.1"/>
</dbReference>
<feature type="transmembrane region" description="Helical" evidence="5">
    <location>
        <begin position="615"/>
        <end position="636"/>
    </location>
</feature>
<evidence type="ECO:0000259" key="7">
    <source>
        <dbReference type="Pfam" id="PF24961"/>
    </source>
</evidence>
<dbReference type="AlphaFoldDB" id="A0A9X2JGG1"/>
<accession>A0A9X2JGG1</accession>
<dbReference type="GO" id="GO:0005886">
    <property type="term" value="C:plasma membrane"/>
    <property type="evidence" value="ECO:0007669"/>
    <property type="project" value="TreeGrafter"/>
</dbReference>
<feature type="transmembrane region" description="Helical" evidence="5">
    <location>
        <begin position="502"/>
        <end position="521"/>
    </location>
</feature>
<evidence type="ECO:0000256" key="2">
    <source>
        <dbReference type="ARBA" id="ARBA00022692"/>
    </source>
</evidence>
<feature type="transmembrane region" description="Helical" evidence="5">
    <location>
        <begin position="528"/>
        <end position="545"/>
    </location>
</feature>
<dbReference type="InterPro" id="IPR029045">
    <property type="entry name" value="ClpP/crotonase-like_dom_sf"/>
</dbReference>
<evidence type="ECO:0000259" key="6">
    <source>
        <dbReference type="Pfam" id="PF01957"/>
    </source>
</evidence>
<feature type="transmembrane region" description="Helical" evidence="5">
    <location>
        <begin position="576"/>
        <end position="595"/>
    </location>
</feature>
<proteinExistence type="predicted"/>
<keyword evidence="3 5" id="KW-1133">Transmembrane helix</keyword>
<dbReference type="Proteomes" id="UP001155241">
    <property type="component" value="Unassembled WGS sequence"/>
</dbReference>
<dbReference type="Gene3D" id="2.40.50.140">
    <property type="entry name" value="Nucleic acid-binding proteins"/>
    <property type="match status" value="1"/>
</dbReference>
<gene>
    <name evidence="8" type="ORF">NG895_13960</name>
</gene>
<dbReference type="Pfam" id="PF24961">
    <property type="entry name" value="NfeD_membrane"/>
    <property type="match status" value="1"/>
</dbReference>
<evidence type="ECO:0000256" key="1">
    <source>
        <dbReference type="ARBA" id="ARBA00004141"/>
    </source>
</evidence>
<sequence>MLAVSVALTATPLWAQEADDPPAADQQDEMRRPGRLLRLRLPITGSADSAFRSIVQRTKTRLLTDYDGEDRPVIVIEFAPLAEGDGFGQGTDFERAFSLARYLTSDELAGIKTVAFIPRTIKGHGVLVALACEEIAMAPTAELGEAGIDEDPTRPIEPAVIEAYRQIARARRTAPEAVAIGLVDRNTEVLEVETESSIEYVEREDLEEVEQDETVIRTTPLFANGSMGIFTAREGRMFGAVKYVVEDRESLAGLLRLDSDALAEDAALVADWRPMFYTIEGPITAKTPGRTRRLVDGAIDNDGANWIGLRINSSGGSRTYALDLASYVASLGNDQRRSVAYVPEEASGVSALVALSADQLVLGRDAILGGGEPEPLDEVQLIPLRDSIKESLAPSTPHTWSLLMAMVDPDLEVYRYTNTQTGAEQLFCETEADEQADANDWRQGDAITTPGEVLRLTGEDAVSLGIATHVVDNVEELNQIYGFQSTPREVQTTWSLELAEALASPGVTVLLLVIAFAGIYFELHTPGLGIGGFVAAVALLLFFWSKALHGTADWLEVLLFVGGIVAIMMEIFVLPGVGIFGLGGALMVVASLVLAGQHRLVPRSPEEFAELQTSLAVVATAGALMVVAALLLRRYLPKIPILNDMMLAGPEGEELAQLNYRESLAEYSHLVGKQGVTTTPLMPSGRAEIDGELVDVTAGGQVIDRGVAIEVVSARGSRVEVRQVTS</sequence>
<comment type="caution">
    <text evidence="8">The sequence shown here is derived from an EMBL/GenBank/DDBJ whole genome shotgun (WGS) entry which is preliminary data.</text>
</comment>
<comment type="subcellular location">
    <subcellularLocation>
        <location evidence="1">Membrane</location>
        <topology evidence="1">Multi-pass membrane protein</topology>
    </subcellularLocation>
</comment>
<evidence type="ECO:0000313" key="8">
    <source>
        <dbReference type="EMBL" id="MCO6045010.1"/>
    </source>
</evidence>
<keyword evidence="2 5" id="KW-0812">Transmembrane</keyword>
<dbReference type="InterPro" id="IPR012340">
    <property type="entry name" value="NA-bd_OB-fold"/>
</dbReference>
<evidence type="ECO:0000313" key="9">
    <source>
        <dbReference type="Proteomes" id="UP001155241"/>
    </source>
</evidence>
<feature type="transmembrane region" description="Helical" evidence="5">
    <location>
        <begin position="551"/>
        <end position="569"/>
    </location>
</feature>
<keyword evidence="9" id="KW-1185">Reference proteome</keyword>
<dbReference type="SUPFAM" id="SSF52096">
    <property type="entry name" value="ClpP/crotonase"/>
    <property type="match status" value="1"/>
</dbReference>